<gene>
    <name evidence="1" type="ORF">Premu_1650</name>
</gene>
<sequence>MIKFQKYIFLVFLLPLSLYGWSEKAPQHRWRSTYSDEMSKIMRRYTDALIAYRDSIYNDSTQAHALNPIDTAPYFLPLTFYSDVAGNAFSLDKTLTGTDKHLLSVYLKHPELVTETDRQLEQKGSVIKPKTVAENPSAFVNKSAPKDPEALPMDLIVFKPNFWDFGGDYYLQFLQNYLSGNWYQGGESNYSMMGAVTLTANYNNKQKVKWDNMLEMKFGMQTTKSDSVHHTRPTEDMLRYTGKLGLQAANKWYYTFQLIAQTQWARHFNTNSNYVQSDIFSPLNVNASIGMDYNVDLLKGRLKGSIHLAPFAYNLKYVGRLALAANNGIDSGHHSLHDFGSQTTIDLNWNITDNFSWRTRLYGYTTYKRMEAEWENTLSFQFNRYFATKVYLYPRFDDGRMRDDKLVYWMFREYFSVGLSYSI</sequence>
<organism evidence="1 2">
    <name type="scientific">Hallella multisaccharivorax DSM 17128</name>
    <dbReference type="NCBI Taxonomy" id="688246"/>
    <lineage>
        <taxon>Bacteria</taxon>
        <taxon>Pseudomonadati</taxon>
        <taxon>Bacteroidota</taxon>
        <taxon>Bacteroidia</taxon>
        <taxon>Bacteroidales</taxon>
        <taxon>Prevotellaceae</taxon>
        <taxon>Hallella</taxon>
    </lineage>
</organism>
<name>F8NCM0_9BACT</name>
<dbReference type="STRING" id="688246.Premu_1650"/>
<protein>
    <recommendedName>
        <fullName evidence="3">DUF3078 domain-containing protein</fullName>
    </recommendedName>
</protein>
<dbReference type="InterPro" id="IPR021428">
    <property type="entry name" value="DUF3078"/>
</dbReference>
<dbReference type="AlphaFoldDB" id="F8NCM0"/>
<reference evidence="2" key="1">
    <citation type="journal article" date="2011" name="Stand. Genomic Sci.">
        <title>Non-contiguous finished genome sequence of the opportunistic oral pathogen Prevotella multisaccharivorax type strain (PPPA20).</title>
        <authorList>
            <person name="Pati A."/>
            <person name="Gronow S."/>
            <person name="Lu M."/>
            <person name="Lapidus A."/>
            <person name="Nolan M."/>
            <person name="Lucas S."/>
            <person name="Hammon N."/>
            <person name="Deshpande S."/>
            <person name="Cheng J.F."/>
            <person name="Tapia R."/>
            <person name="Han C."/>
            <person name="Goodwin L."/>
            <person name="Pitluck S."/>
            <person name="Liolios K."/>
            <person name="Pagani I."/>
            <person name="Mavromatis K."/>
            <person name="Mikhailova N."/>
            <person name="Huntemann M."/>
            <person name="Chen A."/>
            <person name="Palaniappan K."/>
            <person name="Land M."/>
            <person name="Hauser L."/>
            <person name="Detter J.C."/>
            <person name="Brambilla E.M."/>
            <person name="Rohde M."/>
            <person name="Goker M."/>
            <person name="Woyke T."/>
            <person name="Bristow J."/>
            <person name="Eisen J.A."/>
            <person name="Markowitz V."/>
            <person name="Hugenholtz P."/>
            <person name="Kyrpides N.C."/>
            <person name="Klenk H.P."/>
            <person name="Ivanova N."/>
        </authorList>
    </citation>
    <scope>NUCLEOTIDE SEQUENCE [LARGE SCALE GENOMIC DNA]</scope>
    <source>
        <strain evidence="2">DSM 17128</strain>
    </source>
</reference>
<evidence type="ECO:0000313" key="1">
    <source>
        <dbReference type="EMBL" id="EGN57056.1"/>
    </source>
</evidence>
<dbReference type="eggNOG" id="ENOG502ZC03">
    <property type="taxonomic scope" value="Bacteria"/>
</dbReference>
<keyword evidence="2" id="KW-1185">Reference proteome</keyword>
<accession>F8NCM0</accession>
<dbReference type="EMBL" id="GL945017">
    <property type="protein sequence ID" value="EGN57056.1"/>
    <property type="molecule type" value="Genomic_DNA"/>
</dbReference>
<dbReference type="HOGENOM" id="CLU_035111_0_0_10"/>
<dbReference type="Proteomes" id="UP000002772">
    <property type="component" value="Unassembled WGS sequence"/>
</dbReference>
<dbReference type="Pfam" id="PF11276">
    <property type="entry name" value="DUF3078"/>
    <property type="match status" value="1"/>
</dbReference>
<proteinExistence type="predicted"/>
<evidence type="ECO:0000313" key="2">
    <source>
        <dbReference type="Proteomes" id="UP000002772"/>
    </source>
</evidence>
<evidence type="ECO:0008006" key="3">
    <source>
        <dbReference type="Google" id="ProtNLM"/>
    </source>
</evidence>